<sequence>MTGTRRIRCRYRTAIGAVLAALNTMLLAGAPSAAAAPTDTVLPIPVAGIATGPTGLLLPLVGQHVTATTDPDLPGITRFAGTERACACAIHWRNLTTGATGTANLWFGPPTSGGTAVTGSGILVATVTTSGVGWPITVLPGAGLWTVP</sequence>
<name>A0A974VYF3_9NOCA</name>
<organism evidence="2 3">
    <name type="scientific">Rhodococcus pseudokoreensis</name>
    <dbReference type="NCBI Taxonomy" id="2811421"/>
    <lineage>
        <taxon>Bacteria</taxon>
        <taxon>Bacillati</taxon>
        <taxon>Actinomycetota</taxon>
        <taxon>Actinomycetes</taxon>
        <taxon>Mycobacteriales</taxon>
        <taxon>Nocardiaceae</taxon>
        <taxon>Rhodococcus</taxon>
    </lineage>
</organism>
<dbReference type="EMBL" id="CP070617">
    <property type="protein sequence ID" value="QSE87890.1"/>
    <property type="molecule type" value="Genomic_DNA"/>
</dbReference>
<gene>
    <name evidence="2" type="ORF">JWS13_04550</name>
</gene>
<dbReference type="Proteomes" id="UP000662986">
    <property type="component" value="Plasmid unnamed2"/>
</dbReference>
<reference evidence="2 3" key="2">
    <citation type="journal article" date="2022" name="Arch. Microbiol.">
        <title>Rhodococcus pseudokoreensis sp. nov. isolated from the rhizosphere of young M26 apple rootstocks.</title>
        <authorList>
            <person name="Kampfer P."/>
            <person name="Glaeser S.P."/>
            <person name="Blom J."/>
            <person name="Wolf J."/>
            <person name="Benning S."/>
            <person name="Schloter M."/>
            <person name="Neumann-Schaal M."/>
        </authorList>
    </citation>
    <scope>NUCLEOTIDE SEQUENCE [LARGE SCALE GENOMIC DNA]</scope>
    <source>
        <strain evidence="2 3">R79</strain>
    </source>
</reference>
<proteinExistence type="predicted"/>
<keyword evidence="3" id="KW-1185">Reference proteome</keyword>
<protein>
    <submittedName>
        <fullName evidence="2">Uncharacterized protein</fullName>
    </submittedName>
</protein>
<keyword evidence="2" id="KW-0614">Plasmid</keyword>
<geneLocation type="plasmid" evidence="2 3">
    <name>unnamed2</name>
</geneLocation>
<feature type="signal peptide" evidence="1">
    <location>
        <begin position="1"/>
        <end position="35"/>
    </location>
</feature>
<accession>A0A974VYF3</accession>
<feature type="chain" id="PRO_5046803657" evidence="1">
    <location>
        <begin position="36"/>
        <end position="148"/>
    </location>
</feature>
<reference evidence="2 3" key="1">
    <citation type="journal article" date="2021" name="Microbiol. Resour. Announc.">
        <title>Complete Genome Sequences of Two Rhodococcus sp. Strains with Large and Linear Chromosomes, Isolated from Apple Rhizosphere.</title>
        <authorList>
            <person name="Benning S."/>
            <person name="Brugnone N."/>
            <person name="Siani R."/>
            <person name="Kublik S."/>
            <person name="Schloter M."/>
            <person name="Rad V."/>
        </authorList>
    </citation>
    <scope>NUCLEOTIDE SEQUENCE [LARGE SCALE GENOMIC DNA]</scope>
    <source>
        <strain evidence="2 3">R79</strain>
    </source>
</reference>
<evidence type="ECO:0000256" key="1">
    <source>
        <dbReference type="SAM" id="SignalP"/>
    </source>
</evidence>
<evidence type="ECO:0000313" key="3">
    <source>
        <dbReference type="Proteomes" id="UP000662986"/>
    </source>
</evidence>
<evidence type="ECO:0000313" key="2">
    <source>
        <dbReference type="EMBL" id="QSE87890.1"/>
    </source>
</evidence>
<keyword evidence="1" id="KW-0732">Signal</keyword>